<sequence length="188" mass="20948">MAPPPESVSTKNFSGKWIFNRHLSNDAAPLLALEGVGWLIRKAIGIATITMHIYQAPDPPTITCQQHVTGGIKGTTEVRVLDWKYAPRTDYVFGDVSARTRLIKLDEVAAEGEFDAEDVAFLKEGMGDGADLVLETVTESAARGWVERQTWAVTELDGERRYVRRMIARKKKEVQRVVMVFDWAGAAE</sequence>
<name>A0A8E2DWN4_9PEZI</name>
<evidence type="ECO:0000313" key="2">
    <source>
        <dbReference type="Proteomes" id="UP000250266"/>
    </source>
</evidence>
<gene>
    <name evidence="1" type="ORF">K432DRAFT_430726</name>
</gene>
<dbReference type="PANTHER" id="PTHR38115">
    <property type="entry name" value="LIPOCALIN-LIKE DOMAIN-CONTAINING PROTEIN"/>
    <property type="match status" value="1"/>
</dbReference>
<keyword evidence="2" id="KW-1185">Reference proteome</keyword>
<reference evidence="1 2" key="1">
    <citation type="journal article" date="2016" name="Nat. Commun.">
        <title>Ectomycorrhizal ecology is imprinted in the genome of the dominant symbiotic fungus Cenococcum geophilum.</title>
        <authorList>
            <consortium name="DOE Joint Genome Institute"/>
            <person name="Peter M."/>
            <person name="Kohler A."/>
            <person name="Ohm R.A."/>
            <person name="Kuo A."/>
            <person name="Krutzmann J."/>
            <person name="Morin E."/>
            <person name="Arend M."/>
            <person name="Barry K.W."/>
            <person name="Binder M."/>
            <person name="Choi C."/>
            <person name="Clum A."/>
            <person name="Copeland A."/>
            <person name="Grisel N."/>
            <person name="Haridas S."/>
            <person name="Kipfer T."/>
            <person name="LaButti K."/>
            <person name="Lindquist E."/>
            <person name="Lipzen A."/>
            <person name="Maire R."/>
            <person name="Meier B."/>
            <person name="Mihaltcheva S."/>
            <person name="Molinier V."/>
            <person name="Murat C."/>
            <person name="Poggeler S."/>
            <person name="Quandt C.A."/>
            <person name="Sperisen C."/>
            <person name="Tritt A."/>
            <person name="Tisserant E."/>
            <person name="Crous P.W."/>
            <person name="Henrissat B."/>
            <person name="Nehls U."/>
            <person name="Egli S."/>
            <person name="Spatafora J.W."/>
            <person name="Grigoriev I.V."/>
            <person name="Martin F.M."/>
        </authorList>
    </citation>
    <scope>NUCLEOTIDE SEQUENCE [LARGE SCALE GENOMIC DNA]</scope>
    <source>
        <strain evidence="1 2">CBS 459.81</strain>
    </source>
</reference>
<evidence type="ECO:0000313" key="1">
    <source>
        <dbReference type="EMBL" id="OCK73156.1"/>
    </source>
</evidence>
<dbReference type="AlphaFoldDB" id="A0A8E2DWN4"/>
<proteinExistence type="predicted"/>
<dbReference type="PANTHER" id="PTHR38115:SF1">
    <property type="entry name" value="LIPOCALIN-LIKE DOMAIN-CONTAINING PROTEIN"/>
    <property type="match status" value="1"/>
</dbReference>
<dbReference type="EMBL" id="KV745926">
    <property type="protein sequence ID" value="OCK73156.1"/>
    <property type="molecule type" value="Genomic_DNA"/>
</dbReference>
<dbReference type="OrthoDB" id="425354at2759"/>
<dbReference type="Proteomes" id="UP000250266">
    <property type="component" value="Unassembled WGS sequence"/>
</dbReference>
<organism evidence="1 2">
    <name type="scientific">Lepidopterella palustris CBS 459.81</name>
    <dbReference type="NCBI Taxonomy" id="1314670"/>
    <lineage>
        <taxon>Eukaryota</taxon>
        <taxon>Fungi</taxon>
        <taxon>Dikarya</taxon>
        <taxon>Ascomycota</taxon>
        <taxon>Pezizomycotina</taxon>
        <taxon>Dothideomycetes</taxon>
        <taxon>Pleosporomycetidae</taxon>
        <taxon>Mytilinidiales</taxon>
        <taxon>Argynnaceae</taxon>
        <taxon>Lepidopterella</taxon>
    </lineage>
</organism>
<protein>
    <submittedName>
        <fullName evidence="1">Uncharacterized protein</fullName>
    </submittedName>
</protein>
<accession>A0A8E2DWN4</accession>
<dbReference type="InterPro" id="IPR053037">
    <property type="entry name" value="Pericyclase_pydY-like"/>
</dbReference>